<accession>E1SW86</accession>
<dbReference type="AlphaFoldDB" id="E1SW86"/>
<feature type="coiled-coil region" evidence="7">
    <location>
        <begin position="60"/>
        <end position="87"/>
    </location>
</feature>
<keyword evidence="9" id="KW-0732">Signal</keyword>
<dbReference type="HOGENOM" id="CLU_047225_1_0_6"/>
<feature type="transmembrane region" description="Helical" evidence="8">
    <location>
        <begin position="361"/>
        <end position="379"/>
    </location>
</feature>
<dbReference type="OrthoDB" id="4045at2"/>
<dbReference type="Pfam" id="PF01618">
    <property type="entry name" value="MotA_ExbB"/>
    <property type="match status" value="1"/>
</dbReference>
<evidence type="ECO:0000256" key="2">
    <source>
        <dbReference type="ARBA" id="ARBA00022475"/>
    </source>
</evidence>
<feature type="chain" id="PRO_5003151994" evidence="9">
    <location>
        <begin position="23"/>
        <end position="452"/>
    </location>
</feature>
<dbReference type="GO" id="GO:0017038">
    <property type="term" value="P:protein import"/>
    <property type="evidence" value="ECO:0007669"/>
    <property type="project" value="TreeGrafter"/>
</dbReference>
<dbReference type="InterPro" id="IPR002898">
    <property type="entry name" value="MotA_ExbB_proton_chnl"/>
</dbReference>
<dbReference type="GO" id="GO:0005886">
    <property type="term" value="C:plasma membrane"/>
    <property type="evidence" value="ECO:0007669"/>
    <property type="project" value="UniProtKB-SubCell"/>
</dbReference>
<feature type="domain" description="MotA/TolQ/ExbB proton channel" evidence="10">
    <location>
        <begin position="320"/>
        <end position="436"/>
    </location>
</feature>
<gene>
    <name evidence="11" type="ordered locus">Fbal_1166</name>
</gene>
<evidence type="ECO:0000256" key="9">
    <source>
        <dbReference type="SAM" id="SignalP"/>
    </source>
</evidence>
<dbReference type="PANTHER" id="PTHR30625:SF11">
    <property type="entry name" value="MOTA_TOLQ_EXBB PROTON CHANNEL DOMAIN-CONTAINING PROTEIN"/>
    <property type="match status" value="1"/>
</dbReference>
<protein>
    <submittedName>
        <fullName evidence="11">Outer membrane transport energization protein ExbB</fullName>
    </submittedName>
</protein>
<dbReference type="eggNOG" id="COG0811">
    <property type="taxonomic scope" value="Bacteria"/>
</dbReference>
<keyword evidence="7" id="KW-0175">Coiled coil</keyword>
<evidence type="ECO:0000256" key="7">
    <source>
        <dbReference type="SAM" id="Coils"/>
    </source>
</evidence>
<name>E1SW86_FERBD</name>
<evidence type="ECO:0000256" key="5">
    <source>
        <dbReference type="ARBA" id="ARBA00023136"/>
    </source>
</evidence>
<keyword evidence="6" id="KW-0813">Transport</keyword>
<evidence type="ECO:0000256" key="4">
    <source>
        <dbReference type="ARBA" id="ARBA00022989"/>
    </source>
</evidence>
<dbReference type="GeneID" id="67181401"/>
<comment type="similarity">
    <text evidence="6">Belongs to the exbB/tolQ family.</text>
</comment>
<dbReference type="EMBL" id="CP002209">
    <property type="protein sequence ID" value="ADN75375.1"/>
    <property type="molecule type" value="Genomic_DNA"/>
</dbReference>
<evidence type="ECO:0000313" key="11">
    <source>
        <dbReference type="EMBL" id="ADN75375.1"/>
    </source>
</evidence>
<keyword evidence="3 8" id="KW-0812">Transmembrane</keyword>
<evidence type="ECO:0000256" key="1">
    <source>
        <dbReference type="ARBA" id="ARBA00004651"/>
    </source>
</evidence>
<dbReference type="STRING" id="550540.Fbal_1166"/>
<dbReference type="PIRSF" id="PIRSF037714">
    <property type="entry name" value="TolR"/>
    <property type="match status" value="1"/>
</dbReference>
<reference evidence="11 12" key="1">
    <citation type="journal article" date="2010" name="Stand. Genomic Sci.">
        <title>Complete genome sequence of Ferrimonas balearica type strain (PAT).</title>
        <authorList>
            <person name="Nolan M."/>
            <person name="Sikorski J."/>
            <person name="Davenport K."/>
            <person name="Lucas S."/>
            <person name="Glavina Del Rio T."/>
            <person name="Tice H."/>
            <person name="Cheng J."/>
            <person name="Goodwin L."/>
            <person name="Pitluck S."/>
            <person name="Liolios K."/>
            <person name="Ivanova N."/>
            <person name="Mavromatis K."/>
            <person name="Ovchinnikova G."/>
            <person name="Pati A."/>
            <person name="Chen A."/>
            <person name="Palaniappan K."/>
            <person name="Land M."/>
            <person name="Hauser L."/>
            <person name="Chang Y."/>
            <person name="Jeffries C."/>
            <person name="Tapia R."/>
            <person name="Brettin T."/>
            <person name="Detter J."/>
            <person name="Han C."/>
            <person name="Yasawong M."/>
            <person name="Rohde M."/>
            <person name="Tindall B."/>
            <person name="Goker M."/>
            <person name="Woyke T."/>
            <person name="Bristow J."/>
            <person name="Eisen J."/>
            <person name="Markowitz V."/>
            <person name="Hugenholtz P."/>
            <person name="Kyrpides N."/>
            <person name="Klenk H."/>
            <person name="Lapidus A."/>
        </authorList>
    </citation>
    <scope>NUCLEOTIDE SEQUENCE [LARGE SCALE GENOMIC DNA]</scope>
    <source>
        <strain evidence="12">DSM 9799 / CCM 4581 / KCTC 23876 / PAT</strain>
    </source>
</reference>
<feature type="signal peptide" evidence="9">
    <location>
        <begin position="1"/>
        <end position="22"/>
    </location>
</feature>
<keyword evidence="2" id="KW-1003">Cell membrane</keyword>
<evidence type="ECO:0000256" key="8">
    <source>
        <dbReference type="SAM" id="Phobius"/>
    </source>
</evidence>
<comment type="subcellular location">
    <subcellularLocation>
        <location evidence="1">Cell membrane</location>
        <topology evidence="1">Multi-pass membrane protein</topology>
    </subcellularLocation>
    <subcellularLocation>
        <location evidence="6">Membrane</location>
        <topology evidence="6">Multi-pass membrane protein</topology>
    </subcellularLocation>
</comment>
<feature type="transmembrane region" description="Helical" evidence="8">
    <location>
        <begin position="399"/>
        <end position="419"/>
    </location>
</feature>
<organism evidence="11 12">
    <name type="scientific">Ferrimonas balearica (strain DSM 9799 / CCM 4581 / KCTC 23876 / PAT)</name>
    <dbReference type="NCBI Taxonomy" id="550540"/>
    <lineage>
        <taxon>Bacteria</taxon>
        <taxon>Pseudomonadati</taxon>
        <taxon>Pseudomonadota</taxon>
        <taxon>Gammaproteobacteria</taxon>
        <taxon>Alteromonadales</taxon>
        <taxon>Ferrimonadaceae</taxon>
        <taxon>Ferrimonas</taxon>
    </lineage>
</organism>
<keyword evidence="5 8" id="KW-0472">Membrane</keyword>
<dbReference type="KEGG" id="fbl:Fbal_1166"/>
<keyword evidence="6" id="KW-0653">Protein transport</keyword>
<proteinExistence type="inferred from homology"/>
<evidence type="ECO:0000259" key="10">
    <source>
        <dbReference type="Pfam" id="PF01618"/>
    </source>
</evidence>
<evidence type="ECO:0000256" key="3">
    <source>
        <dbReference type="ARBA" id="ARBA00022692"/>
    </source>
</evidence>
<evidence type="ECO:0000313" key="12">
    <source>
        <dbReference type="Proteomes" id="UP000006683"/>
    </source>
</evidence>
<dbReference type="RefSeq" id="WP_013344681.1">
    <property type="nucleotide sequence ID" value="NC_014541.1"/>
</dbReference>
<sequence>MKKILSTAFVAAALSFSAAPMAAEQTPAQTLDQLLNQIQQSRQSEGRINKQREAAFVSERADKQQLLRDAKAALAAEKQRGEDLANRFTNNDQEIDRLSRDLATATGDLGEMFGVVRQVSGDMSGQLNASLISAQYPGRDDFMAELAAAKELPTIKELEELWIALQTEMTQSGKVVKFNAEVIDPNGNVSEQPVTRVGNFTLLADKEYLTYNSETGTIQRLAKQPEGFKVRTVGQYAAASAGQTPLFVDPSRGALLAVYTQKATLEEQFHQGGTVGYIIAALLGVGVLISLWKILTLTMESAKIRAQVKNVDKPGNNALGRILKTYQANKDVDVETLELKIDEAILKETPRIESGVNMIKVMAAISPMLGLLGTVTGMIETFQNITLFGTGDPKIMAGGISMALVTTVLGLVAALPLLLMHALVAGRAKSVVEVIEEQSAGIIATHAEQRGK</sequence>
<dbReference type="PANTHER" id="PTHR30625">
    <property type="entry name" value="PROTEIN TOLQ"/>
    <property type="match status" value="1"/>
</dbReference>
<evidence type="ECO:0000256" key="6">
    <source>
        <dbReference type="RuleBase" id="RU004057"/>
    </source>
</evidence>
<feature type="transmembrane region" description="Helical" evidence="8">
    <location>
        <begin position="275"/>
        <end position="295"/>
    </location>
</feature>
<keyword evidence="12" id="KW-1185">Reference proteome</keyword>
<dbReference type="InterPro" id="IPR017270">
    <property type="entry name" value="MotA/TolQ/ExbB-rel"/>
</dbReference>
<keyword evidence="4 8" id="KW-1133">Transmembrane helix</keyword>
<dbReference type="InterPro" id="IPR050790">
    <property type="entry name" value="ExbB/TolQ_transport"/>
</dbReference>
<dbReference type="Proteomes" id="UP000006683">
    <property type="component" value="Chromosome"/>
</dbReference>